<keyword evidence="1 4" id="KW-0489">Methyltransferase</keyword>
<dbReference type="Gene3D" id="3.40.50.150">
    <property type="entry name" value="Vaccinia Virus protein VP39"/>
    <property type="match status" value="1"/>
</dbReference>
<dbReference type="InterPro" id="IPR051128">
    <property type="entry name" value="EgtD_Methyltrsf_superfamily"/>
</dbReference>
<keyword evidence="5" id="KW-1185">Reference proteome</keyword>
<dbReference type="PANTHER" id="PTHR43397:SF1">
    <property type="entry name" value="ERGOTHIONEINE BIOSYNTHESIS PROTEIN 1"/>
    <property type="match status" value="1"/>
</dbReference>
<evidence type="ECO:0000259" key="3">
    <source>
        <dbReference type="Pfam" id="PF10017"/>
    </source>
</evidence>
<evidence type="ECO:0000256" key="2">
    <source>
        <dbReference type="ARBA" id="ARBA00022679"/>
    </source>
</evidence>
<dbReference type="AlphaFoldDB" id="A0A0R0D7H9"/>
<dbReference type="GO" id="GO:0008168">
    <property type="term" value="F:methyltransferase activity"/>
    <property type="evidence" value="ECO:0007669"/>
    <property type="project" value="UniProtKB-KW"/>
</dbReference>
<dbReference type="InterPro" id="IPR017804">
    <property type="entry name" value="MeTrfase_EgtD-like"/>
</dbReference>
<dbReference type="PIRSF" id="PIRSF018005">
    <property type="entry name" value="UCP018005"/>
    <property type="match status" value="1"/>
</dbReference>
<dbReference type="InterPro" id="IPR029063">
    <property type="entry name" value="SAM-dependent_MTases_sf"/>
</dbReference>
<sequence>MSTVHAARQALTDLTPSRERVLSDAIAGLSATPPRLPSKYFYDAAGSALFEQITRTPEYYPTRTELALLEQSLPDIAERVGPRVHVVELGSGSGRKTALLLEALDAPVAYTPIEISRAALLSSIDHLAPAQPDIEMLPVCADFTQPVQVPEPEEQAARRLLFFPGSTLGNFEHDEAVALLRAMRQTMGEDGLALIGVDLHKDTATLEAAYNDAAGVTAAFTLNLLKRLNQQVGSDFDLQAFHHRARYSVPRLRIETQLVSDRDQDVTVGGHRFHFAAGDAIQVEYSHKYTEASFQQLLDASGLQIIGRWDTAAPQPGFGLRLLRRR</sequence>
<dbReference type="EMBL" id="LDJK01000038">
    <property type="protein sequence ID" value="KRG73745.1"/>
    <property type="molecule type" value="Genomic_DNA"/>
</dbReference>
<evidence type="ECO:0000313" key="4">
    <source>
        <dbReference type="EMBL" id="KRG73745.1"/>
    </source>
</evidence>
<dbReference type="Pfam" id="PF10017">
    <property type="entry name" value="Methyltransf_33"/>
    <property type="match status" value="1"/>
</dbReference>
<dbReference type="GO" id="GO:0032259">
    <property type="term" value="P:methylation"/>
    <property type="evidence" value="ECO:0007669"/>
    <property type="project" value="UniProtKB-KW"/>
</dbReference>
<dbReference type="NCBIfam" id="TIGR03438">
    <property type="entry name" value="egtD_ergothio"/>
    <property type="match status" value="1"/>
</dbReference>
<comment type="caution">
    <text evidence="4">The sequence shown here is derived from an EMBL/GenBank/DDBJ whole genome shotgun (WGS) entry which is preliminary data.</text>
</comment>
<evidence type="ECO:0000313" key="5">
    <source>
        <dbReference type="Proteomes" id="UP000051386"/>
    </source>
</evidence>
<dbReference type="InterPro" id="IPR035094">
    <property type="entry name" value="EgtD"/>
</dbReference>
<feature type="domain" description="Histidine-specific methyltransferase SAM-dependent" evidence="3">
    <location>
        <begin position="23"/>
        <end position="313"/>
    </location>
</feature>
<dbReference type="PANTHER" id="PTHR43397">
    <property type="entry name" value="ERGOTHIONEINE BIOSYNTHESIS PROTEIN 1"/>
    <property type="match status" value="1"/>
</dbReference>
<gene>
    <name evidence="4" type="ORF">ABB28_09305</name>
</gene>
<dbReference type="Proteomes" id="UP000051386">
    <property type="component" value="Unassembled WGS sequence"/>
</dbReference>
<proteinExistence type="predicted"/>
<protein>
    <submittedName>
        <fullName evidence="4">Methyltransferase</fullName>
    </submittedName>
</protein>
<dbReference type="SUPFAM" id="SSF53335">
    <property type="entry name" value="S-adenosyl-L-methionine-dependent methyltransferases"/>
    <property type="match status" value="1"/>
</dbReference>
<reference evidence="4 5" key="1">
    <citation type="submission" date="2015-05" db="EMBL/GenBank/DDBJ databases">
        <title>Genome sequencing and analysis of members of genus Stenotrophomonas.</title>
        <authorList>
            <person name="Patil P.P."/>
            <person name="Midha S."/>
            <person name="Patil P.B."/>
        </authorList>
    </citation>
    <scope>NUCLEOTIDE SEQUENCE [LARGE SCALE GENOMIC DNA]</scope>
    <source>
        <strain evidence="4 5">DSM 21508</strain>
    </source>
</reference>
<keyword evidence="2 4" id="KW-0808">Transferase</keyword>
<dbReference type="RefSeq" id="WP_057508358.1">
    <property type="nucleotide sequence ID" value="NZ_DAMBRS010000006.1"/>
</dbReference>
<evidence type="ECO:0000256" key="1">
    <source>
        <dbReference type="ARBA" id="ARBA00022603"/>
    </source>
</evidence>
<accession>A0A0R0D7H9</accession>
<organism evidence="4 5">
    <name type="scientific">Stenotrophomonas chelatiphaga</name>
    <dbReference type="NCBI Taxonomy" id="517011"/>
    <lineage>
        <taxon>Bacteria</taxon>
        <taxon>Pseudomonadati</taxon>
        <taxon>Pseudomonadota</taxon>
        <taxon>Gammaproteobacteria</taxon>
        <taxon>Lysobacterales</taxon>
        <taxon>Lysobacteraceae</taxon>
        <taxon>Stenotrophomonas</taxon>
    </lineage>
</organism>
<dbReference type="PATRIC" id="fig|517011.3.peg.1529"/>
<name>A0A0R0D7H9_9GAMM</name>
<dbReference type="InterPro" id="IPR019257">
    <property type="entry name" value="MeTrfase_dom"/>
</dbReference>